<accession>A0A926NAT2</accession>
<keyword evidence="2" id="KW-1185">Reference proteome</keyword>
<organism evidence="1 2">
    <name type="scientific">Polycladospora coralii</name>
    <dbReference type="NCBI Taxonomy" id="2771432"/>
    <lineage>
        <taxon>Bacteria</taxon>
        <taxon>Bacillati</taxon>
        <taxon>Bacillota</taxon>
        <taxon>Bacilli</taxon>
        <taxon>Bacillales</taxon>
        <taxon>Thermoactinomycetaceae</taxon>
        <taxon>Polycladospora</taxon>
    </lineage>
</organism>
<dbReference type="RefSeq" id="WP_191138460.1">
    <property type="nucleotide sequence ID" value="NZ_JACXAG020000001.1"/>
</dbReference>
<evidence type="ECO:0000313" key="1">
    <source>
        <dbReference type="EMBL" id="MBD1371825.1"/>
    </source>
</evidence>
<gene>
    <name evidence="1" type="ORF">IC620_05565</name>
</gene>
<proteinExistence type="predicted"/>
<dbReference type="EMBL" id="JACXAH010000005">
    <property type="protein sequence ID" value="MBD1371825.1"/>
    <property type="molecule type" value="Genomic_DNA"/>
</dbReference>
<name>A0A926NAT2_9BACL</name>
<evidence type="ECO:0000313" key="2">
    <source>
        <dbReference type="Proteomes" id="UP000661691"/>
    </source>
</evidence>
<dbReference type="AlphaFoldDB" id="A0A926NAT2"/>
<protein>
    <submittedName>
        <fullName evidence="1">Uncharacterized protein</fullName>
    </submittedName>
</protein>
<dbReference type="Proteomes" id="UP000661691">
    <property type="component" value="Unassembled WGS sequence"/>
</dbReference>
<sequence>MQLNEREQKRRKNEVKVGYELDASYADEPVTESIREAYQQIGTSYNESDEEA</sequence>
<comment type="caution">
    <text evidence="1">The sequence shown here is derived from an EMBL/GenBank/DDBJ whole genome shotgun (WGS) entry which is preliminary data.</text>
</comment>
<reference evidence="1" key="1">
    <citation type="submission" date="2020-09" db="EMBL/GenBank/DDBJ databases">
        <title>A novel bacterium of genus Hazenella, isolated from South China Sea.</title>
        <authorList>
            <person name="Huang H."/>
            <person name="Mo K."/>
            <person name="Hu Y."/>
        </authorList>
    </citation>
    <scope>NUCLEOTIDE SEQUENCE</scope>
    <source>
        <strain evidence="1">IB182357</strain>
    </source>
</reference>